<accession>A0A9W8BBZ2</accession>
<dbReference type="GO" id="GO:0008374">
    <property type="term" value="F:O-acyltransferase activity"/>
    <property type="evidence" value="ECO:0007669"/>
    <property type="project" value="InterPro"/>
</dbReference>
<comment type="pathway">
    <text evidence="2">Secondary metabolite biosynthesis.</text>
</comment>
<organism evidence="10 11">
    <name type="scientific">Dimargaris verticillata</name>
    <dbReference type="NCBI Taxonomy" id="2761393"/>
    <lineage>
        <taxon>Eukaryota</taxon>
        <taxon>Fungi</taxon>
        <taxon>Fungi incertae sedis</taxon>
        <taxon>Zoopagomycota</taxon>
        <taxon>Kickxellomycotina</taxon>
        <taxon>Dimargaritomycetes</taxon>
        <taxon>Dimargaritales</taxon>
        <taxon>Dimargaritaceae</taxon>
        <taxon>Dimargaris</taxon>
    </lineage>
</organism>
<feature type="transmembrane region" description="Helical" evidence="8">
    <location>
        <begin position="196"/>
        <end position="215"/>
    </location>
</feature>
<feature type="transmembrane region" description="Helical" evidence="8">
    <location>
        <begin position="405"/>
        <end position="424"/>
    </location>
</feature>
<comment type="caution">
    <text evidence="10">The sequence shown here is derived from an EMBL/GenBank/DDBJ whole genome shotgun (WGS) entry which is preliminary data.</text>
</comment>
<dbReference type="AlphaFoldDB" id="A0A9W8BBZ2"/>
<feature type="transmembrane region" description="Helical" evidence="8">
    <location>
        <begin position="363"/>
        <end position="384"/>
    </location>
</feature>
<evidence type="ECO:0000256" key="7">
    <source>
        <dbReference type="ARBA" id="ARBA00023136"/>
    </source>
</evidence>
<dbReference type="GO" id="GO:0016020">
    <property type="term" value="C:membrane"/>
    <property type="evidence" value="ECO:0007669"/>
    <property type="project" value="UniProtKB-SubCell"/>
</dbReference>
<evidence type="ECO:0000256" key="3">
    <source>
        <dbReference type="ARBA" id="ARBA00007282"/>
    </source>
</evidence>
<evidence type="ECO:0000313" key="10">
    <source>
        <dbReference type="EMBL" id="KAJ1984228.1"/>
    </source>
</evidence>
<dbReference type="PANTHER" id="PTHR31595">
    <property type="entry name" value="LONG-CHAIN-ALCOHOL O-FATTY-ACYLTRANSFERASE 3-RELATED"/>
    <property type="match status" value="1"/>
</dbReference>
<feature type="domain" description="Wax synthase" evidence="9">
    <location>
        <begin position="281"/>
        <end position="369"/>
    </location>
</feature>
<feature type="transmembrane region" description="Helical" evidence="8">
    <location>
        <begin position="266"/>
        <end position="290"/>
    </location>
</feature>
<comment type="similarity">
    <text evidence="3">Belongs to the wax synthase family.</text>
</comment>
<dbReference type="Proteomes" id="UP001151582">
    <property type="component" value="Unassembled WGS sequence"/>
</dbReference>
<proteinExistence type="inferred from homology"/>
<reference evidence="10" key="1">
    <citation type="submission" date="2022-07" db="EMBL/GenBank/DDBJ databases">
        <title>Phylogenomic reconstructions and comparative analyses of Kickxellomycotina fungi.</title>
        <authorList>
            <person name="Reynolds N.K."/>
            <person name="Stajich J.E."/>
            <person name="Barry K."/>
            <person name="Grigoriev I.V."/>
            <person name="Crous P."/>
            <person name="Smith M.E."/>
        </authorList>
    </citation>
    <scope>NUCLEOTIDE SEQUENCE</scope>
    <source>
        <strain evidence="10">RSA 567</strain>
    </source>
</reference>
<evidence type="ECO:0000313" key="11">
    <source>
        <dbReference type="Proteomes" id="UP001151582"/>
    </source>
</evidence>
<evidence type="ECO:0000256" key="6">
    <source>
        <dbReference type="ARBA" id="ARBA00022989"/>
    </source>
</evidence>
<keyword evidence="4" id="KW-0808">Transferase</keyword>
<name>A0A9W8BBZ2_9FUNG</name>
<evidence type="ECO:0000256" key="8">
    <source>
        <dbReference type="SAM" id="Phobius"/>
    </source>
</evidence>
<evidence type="ECO:0000259" key="9">
    <source>
        <dbReference type="Pfam" id="PF13813"/>
    </source>
</evidence>
<keyword evidence="7 8" id="KW-0472">Membrane</keyword>
<feature type="transmembrane region" description="Helical" evidence="8">
    <location>
        <begin position="236"/>
        <end position="260"/>
    </location>
</feature>
<feature type="transmembrane region" description="Helical" evidence="8">
    <location>
        <begin position="12"/>
        <end position="33"/>
    </location>
</feature>
<dbReference type="InterPro" id="IPR044851">
    <property type="entry name" value="Wax_synthase"/>
</dbReference>
<evidence type="ECO:0000256" key="1">
    <source>
        <dbReference type="ARBA" id="ARBA00004141"/>
    </source>
</evidence>
<keyword evidence="11" id="KW-1185">Reference proteome</keyword>
<dbReference type="OrthoDB" id="1077582at2759"/>
<dbReference type="EMBL" id="JANBQB010000026">
    <property type="protein sequence ID" value="KAJ1984228.1"/>
    <property type="molecule type" value="Genomic_DNA"/>
</dbReference>
<dbReference type="GO" id="GO:0006629">
    <property type="term" value="P:lipid metabolic process"/>
    <property type="evidence" value="ECO:0007669"/>
    <property type="project" value="InterPro"/>
</dbReference>
<dbReference type="InterPro" id="IPR032805">
    <property type="entry name" value="Wax_synthase_dom"/>
</dbReference>
<comment type="subcellular location">
    <subcellularLocation>
        <location evidence="1">Membrane</location>
        <topology evidence="1">Multi-pass membrane protein</topology>
    </subcellularLocation>
</comment>
<keyword evidence="5 8" id="KW-0812">Transmembrane</keyword>
<evidence type="ECO:0000256" key="2">
    <source>
        <dbReference type="ARBA" id="ARBA00005179"/>
    </source>
</evidence>
<evidence type="ECO:0000256" key="5">
    <source>
        <dbReference type="ARBA" id="ARBA00022692"/>
    </source>
</evidence>
<dbReference type="PANTHER" id="PTHR31595:SF57">
    <property type="entry name" value="OS04G0481900 PROTEIN"/>
    <property type="match status" value="1"/>
</dbReference>
<evidence type="ECO:0000256" key="4">
    <source>
        <dbReference type="ARBA" id="ARBA00022679"/>
    </source>
</evidence>
<feature type="transmembrane region" description="Helical" evidence="8">
    <location>
        <begin position="430"/>
        <end position="451"/>
    </location>
</feature>
<gene>
    <name evidence="10" type="ORF">H4R34_000788</name>
</gene>
<protein>
    <recommendedName>
        <fullName evidence="9">Wax synthase domain-containing protein</fullName>
    </recommendedName>
</protein>
<keyword evidence="6 8" id="KW-1133">Transmembrane helix</keyword>
<dbReference type="Pfam" id="PF13813">
    <property type="entry name" value="MBOAT_2"/>
    <property type="match status" value="1"/>
</dbReference>
<feature type="transmembrane region" description="Helical" evidence="8">
    <location>
        <begin position="333"/>
        <end position="351"/>
    </location>
</feature>
<sequence length="457" mass="51972">MALVDIARWQRPVPAFVALGAAPLLLSVQYGLLALGDDRPGFWRMLRRAIQILTVLFPLLYCSESSPLCQGLGTVLCFYFNLRLLDVLTSLRPSKGAADDGWDRPTTFVAFWQRILQTHPTRTTVHVSPYLAQRAEDLRTLVQGQSFYCVRAGRVVTLAAPEPSKLRRHLVTCQSVATWYHDPVGWFAQRQQLRGLWYFGMHALVYCLGVCLLLWSPLSPLILDDDAANQRKFAPMVFPALGSWPVLLSNAVLGFFFFWGMNSAYYFYYGSASWLLGFPLPSLFDWPYLATSLHSFWSRRWNILFKDTFHQAIFRPTLRALNQRHPAHRTRNLALASLAVFGVSALMHEHMLLGVNQRTSGHALLFFVLHGVLTCAEVALDHLARALWTAVSPRAGRNYSHVMQTMPVQFVGFVVNNLVLSWTAPLFINSYILGGFHWLLVPYLPWLPFVIHGPRWL</sequence>